<keyword evidence="5" id="KW-0472">Membrane</keyword>
<accession>A0A1Q9LFH6</accession>
<dbReference type="InterPro" id="IPR001173">
    <property type="entry name" value="Glyco_trans_2-like"/>
</dbReference>
<evidence type="ECO:0000256" key="5">
    <source>
        <dbReference type="ARBA" id="ARBA00023136"/>
    </source>
</evidence>
<evidence type="ECO:0000256" key="4">
    <source>
        <dbReference type="ARBA" id="ARBA00022679"/>
    </source>
</evidence>
<keyword evidence="4" id="KW-0808">Transferase</keyword>
<evidence type="ECO:0000313" key="11">
    <source>
        <dbReference type="EMBL" id="OLR90791.1"/>
    </source>
</evidence>
<sequence length="285" mass="29743">MTVPAVSVVVPAHNEAGVLGRTLRALLDGAAPGELDVVVVANACTDGTADVARAFGVRVVETAEPGKANALVLGDRACTGFPRLYLDADVELGVASVRLLAASAAAGALAAAPVPRYDMAGASRLVAGFHRVFEHLMRDRRGLSGTGAYLLSEAGHARVFPMPRVIADDGYVHRSFTEGEAGAVPGARSLVRPPRTVVATVRRRARVRRGNAELDRLGHRATARPIGLSEVVTAVRSGAVRVGDAGCYLAVLVAERALLLWRKVRGTDSSWSVDSTSRSTPSAAI</sequence>
<dbReference type="AlphaFoldDB" id="A0A1Q9LFH6"/>
<organism evidence="11 12">
    <name type="scientific">Actinokineospora bangkokensis</name>
    <dbReference type="NCBI Taxonomy" id="1193682"/>
    <lineage>
        <taxon>Bacteria</taxon>
        <taxon>Bacillati</taxon>
        <taxon>Actinomycetota</taxon>
        <taxon>Actinomycetes</taxon>
        <taxon>Pseudonocardiales</taxon>
        <taxon>Pseudonocardiaceae</taxon>
        <taxon>Actinokineospora</taxon>
    </lineage>
</organism>
<evidence type="ECO:0000256" key="8">
    <source>
        <dbReference type="ARBA" id="ARBA00038120"/>
    </source>
</evidence>
<evidence type="ECO:0000256" key="6">
    <source>
        <dbReference type="ARBA" id="ARBA00037281"/>
    </source>
</evidence>
<dbReference type="InterPro" id="IPR029044">
    <property type="entry name" value="Nucleotide-diphossugar_trans"/>
</dbReference>
<dbReference type="OrthoDB" id="9802632at2"/>
<proteinExistence type="inferred from homology"/>
<dbReference type="RefSeq" id="WP_075977462.1">
    <property type="nucleotide sequence ID" value="NZ_MKQR01000026.1"/>
</dbReference>
<dbReference type="GO" id="GO:0016757">
    <property type="term" value="F:glycosyltransferase activity"/>
    <property type="evidence" value="ECO:0007669"/>
    <property type="project" value="UniProtKB-KW"/>
</dbReference>
<dbReference type="Gene3D" id="3.90.550.10">
    <property type="entry name" value="Spore Coat Polysaccharide Biosynthesis Protein SpsA, Chain A"/>
    <property type="match status" value="1"/>
</dbReference>
<dbReference type="SUPFAM" id="SSF53448">
    <property type="entry name" value="Nucleotide-diphospho-sugar transferases"/>
    <property type="match status" value="1"/>
</dbReference>
<evidence type="ECO:0000256" key="7">
    <source>
        <dbReference type="ARBA" id="ARBA00037904"/>
    </source>
</evidence>
<name>A0A1Q9LFH6_9PSEU</name>
<evidence type="ECO:0000256" key="2">
    <source>
        <dbReference type="ARBA" id="ARBA00022475"/>
    </source>
</evidence>
<protein>
    <recommendedName>
        <fullName evidence="9">4,4'-diaponeurosporenoate glycosyltransferase</fullName>
    </recommendedName>
</protein>
<evidence type="ECO:0000256" key="1">
    <source>
        <dbReference type="ARBA" id="ARBA00004236"/>
    </source>
</evidence>
<evidence type="ECO:0000259" key="10">
    <source>
        <dbReference type="Pfam" id="PF00535"/>
    </source>
</evidence>
<dbReference type="Pfam" id="PF00535">
    <property type="entry name" value="Glycos_transf_2"/>
    <property type="match status" value="1"/>
</dbReference>
<feature type="domain" description="Glycosyltransferase 2-like" evidence="10">
    <location>
        <begin position="7"/>
        <end position="116"/>
    </location>
</feature>
<dbReference type="EMBL" id="MKQR01000026">
    <property type="protein sequence ID" value="OLR90791.1"/>
    <property type="molecule type" value="Genomic_DNA"/>
</dbReference>
<dbReference type="PANTHER" id="PTHR43646:SF2">
    <property type="entry name" value="GLYCOSYLTRANSFERASE 2-LIKE DOMAIN-CONTAINING PROTEIN"/>
    <property type="match status" value="1"/>
</dbReference>
<comment type="pathway">
    <text evidence="7">Carotenoid biosynthesis; staphyloxanthin biosynthesis; staphyloxanthin from farnesyl diphosphate: step 4/5.</text>
</comment>
<comment type="subcellular location">
    <subcellularLocation>
        <location evidence="1">Cell membrane</location>
    </subcellularLocation>
</comment>
<evidence type="ECO:0000256" key="3">
    <source>
        <dbReference type="ARBA" id="ARBA00022676"/>
    </source>
</evidence>
<dbReference type="GO" id="GO:0005886">
    <property type="term" value="C:plasma membrane"/>
    <property type="evidence" value="ECO:0007669"/>
    <property type="project" value="UniProtKB-SubCell"/>
</dbReference>
<keyword evidence="3" id="KW-0328">Glycosyltransferase</keyword>
<reference evidence="11 12" key="1">
    <citation type="submission" date="2016-10" db="EMBL/GenBank/DDBJ databases">
        <title>The Draft Genome Sequence of Actinokineospora bangkokensis 44EHWT reveals the biosynthetic pathway of antifungal compounds Thailandins with unusual extender unit butylmalonyl-CoA.</title>
        <authorList>
            <person name="Greule A."/>
            <person name="Intra B."/>
            <person name="Flemming S."/>
            <person name="Rommel M.G."/>
            <person name="Panbangred W."/>
            <person name="Bechthold A."/>
        </authorList>
    </citation>
    <scope>NUCLEOTIDE SEQUENCE [LARGE SCALE GENOMIC DNA]</scope>
    <source>
        <strain evidence="11 12">44EHW</strain>
    </source>
</reference>
<dbReference type="STRING" id="1193682.BJP25_29885"/>
<evidence type="ECO:0000313" key="12">
    <source>
        <dbReference type="Proteomes" id="UP000186040"/>
    </source>
</evidence>
<keyword evidence="12" id="KW-1185">Reference proteome</keyword>
<gene>
    <name evidence="11" type="ORF">BJP25_29885</name>
</gene>
<comment type="caution">
    <text evidence="11">The sequence shown here is derived from an EMBL/GenBank/DDBJ whole genome shotgun (WGS) entry which is preliminary data.</text>
</comment>
<comment type="similarity">
    <text evidence="8">Belongs to the glycosyltransferase 2 family. CrtQ subfamily.</text>
</comment>
<keyword evidence="2" id="KW-1003">Cell membrane</keyword>
<dbReference type="PANTHER" id="PTHR43646">
    <property type="entry name" value="GLYCOSYLTRANSFERASE"/>
    <property type="match status" value="1"/>
</dbReference>
<evidence type="ECO:0000256" key="9">
    <source>
        <dbReference type="ARBA" id="ARBA00040345"/>
    </source>
</evidence>
<dbReference type="Proteomes" id="UP000186040">
    <property type="component" value="Unassembled WGS sequence"/>
</dbReference>
<comment type="function">
    <text evidence="6">Catalyzes the glycosylation of 4,4'-diaponeurosporenoate, i.e. the esterification of glucose at the C1'' position with the carboxyl group of 4,4'-diaponeurosporenic acid, to form glycosyl-4,4'-diaponeurosporenoate. This is a step in the biosynthesis of staphyloxanthin, an orange pigment present in most staphylococci strains.</text>
</comment>